<evidence type="ECO:0000313" key="2">
    <source>
        <dbReference type="EMBL" id="EFM00807.1"/>
    </source>
</evidence>
<dbReference type="HOGENOM" id="CLU_196044_1_0_10"/>
<reference evidence="2" key="1">
    <citation type="submission" date="2010-07" db="EMBL/GenBank/DDBJ databases">
        <authorList>
            <person name="Muzny D."/>
            <person name="Qin X."/>
            <person name="Deng J."/>
            <person name="Jiang H."/>
            <person name="Liu Y."/>
            <person name="Qu J."/>
            <person name="Song X.-Z."/>
            <person name="Zhang L."/>
            <person name="Thornton R."/>
            <person name="Coyle M."/>
            <person name="Francisco L."/>
            <person name="Jackson L."/>
            <person name="Javaid M."/>
            <person name="Korchina V."/>
            <person name="Kovar C."/>
            <person name="Mata R."/>
            <person name="Mathew T."/>
            <person name="Ngo R."/>
            <person name="Nguyen L."/>
            <person name="Nguyen N."/>
            <person name="Okwuonu G."/>
            <person name="Ongeri F."/>
            <person name="Pham C."/>
            <person name="Simmons D."/>
            <person name="Wilczek-Boney K."/>
            <person name="Hale W."/>
            <person name="Jakkamsetti A."/>
            <person name="Pham P."/>
            <person name="Ruth R."/>
            <person name="San Lucas F."/>
            <person name="Warren J."/>
            <person name="Zhang J."/>
            <person name="Zhao Z."/>
            <person name="Zhou C."/>
            <person name="Zhu D."/>
            <person name="Lee S."/>
            <person name="Bess C."/>
            <person name="Blankenburg K."/>
            <person name="Forbes L."/>
            <person name="Fu Q."/>
            <person name="Gubbala S."/>
            <person name="Hirani K."/>
            <person name="Jayaseelan J.C."/>
            <person name="Lara F."/>
            <person name="Munidasa M."/>
            <person name="Palculict T."/>
            <person name="Patil S."/>
            <person name="Pu L.-L."/>
            <person name="Saada N."/>
            <person name="Tang L."/>
            <person name="Weissenberger G."/>
            <person name="Zhu Y."/>
            <person name="Hemphill L."/>
            <person name="Shang Y."/>
            <person name="Youmans B."/>
            <person name="Ayvaz T."/>
            <person name="Ross M."/>
            <person name="Santibanez J."/>
            <person name="Aqrawi P."/>
            <person name="Gross S."/>
            <person name="Joshi V."/>
            <person name="Fowler G."/>
            <person name="Nazareth L."/>
            <person name="Reid J."/>
            <person name="Worley K."/>
            <person name="Petrosino J."/>
            <person name="Highlander S."/>
            <person name="Gibbs R."/>
        </authorList>
    </citation>
    <scope>NUCLEOTIDE SEQUENCE [LARGE SCALE GENOMIC DNA]</scope>
    <source>
        <strain evidence="2">DSM 16973</strain>
    </source>
</reference>
<dbReference type="Proteomes" id="UP000004394">
    <property type="component" value="Unassembled WGS sequence"/>
</dbReference>
<name>E0NVP4_9BACT</name>
<accession>E0NVP4</accession>
<evidence type="ECO:0000256" key="1">
    <source>
        <dbReference type="SAM" id="MobiDB-lite"/>
    </source>
</evidence>
<gene>
    <name evidence="2" type="ORF">HMPREF0658_2249</name>
</gene>
<dbReference type="EMBL" id="AEEI01000065">
    <property type="protein sequence ID" value="EFM00807.1"/>
    <property type="molecule type" value="Genomic_DNA"/>
</dbReference>
<dbReference type="STRING" id="862515.HMPREF0658_2249"/>
<feature type="compositionally biased region" description="Acidic residues" evidence="1">
    <location>
        <begin position="53"/>
        <end position="62"/>
    </location>
</feature>
<dbReference type="RefSeq" id="WP_006950658.1">
    <property type="nucleotide sequence ID" value="NZ_BAJI01000038.1"/>
</dbReference>
<proteinExistence type="predicted"/>
<organism evidence="2 3">
    <name type="scientific">Hoylesella marshii DSM 16973 = JCM 13450</name>
    <dbReference type="NCBI Taxonomy" id="862515"/>
    <lineage>
        <taxon>Bacteria</taxon>
        <taxon>Pseudomonadati</taxon>
        <taxon>Bacteroidota</taxon>
        <taxon>Bacteroidia</taxon>
        <taxon>Bacteroidales</taxon>
        <taxon>Prevotellaceae</taxon>
        <taxon>Hoylesella</taxon>
    </lineage>
</organism>
<comment type="caution">
    <text evidence="2">The sequence shown here is derived from an EMBL/GenBank/DDBJ whole genome shotgun (WGS) entry which is preliminary data.</text>
</comment>
<sequence length="78" mass="8870">MNRKQIKKQVYLKPTINVVVMPQEHLLQAASGQHGHIGGGGSFGNAKSNTNYDEWEEEEGEIDQPLTRERNGYSLWEE</sequence>
<dbReference type="BioCyc" id="PMAR862515-HMP:GMOO-2282-MONOMER"/>
<protein>
    <submittedName>
        <fullName evidence="2">Uncharacterized protein</fullName>
    </submittedName>
</protein>
<dbReference type="AlphaFoldDB" id="E0NVP4"/>
<evidence type="ECO:0000313" key="3">
    <source>
        <dbReference type="Proteomes" id="UP000004394"/>
    </source>
</evidence>
<feature type="region of interest" description="Disordered" evidence="1">
    <location>
        <begin position="32"/>
        <end position="78"/>
    </location>
</feature>
<keyword evidence="3" id="KW-1185">Reference proteome</keyword>